<accession>A0ABD0TYF5</accession>
<comment type="caution">
    <text evidence="1">The sequence shown here is derived from an EMBL/GenBank/DDBJ whole genome shotgun (WGS) entry which is preliminary data.</text>
</comment>
<evidence type="ECO:0000313" key="1">
    <source>
        <dbReference type="EMBL" id="KAL0904695.1"/>
    </source>
</evidence>
<dbReference type="Proteomes" id="UP001552299">
    <property type="component" value="Unassembled WGS sequence"/>
</dbReference>
<proteinExistence type="predicted"/>
<reference evidence="1 2" key="1">
    <citation type="journal article" date="2024" name="Plant Biotechnol. J.">
        <title>Dendrobium thyrsiflorum genome and its molecular insights into genes involved in important horticultural traits.</title>
        <authorList>
            <person name="Chen B."/>
            <person name="Wang J.Y."/>
            <person name="Zheng P.J."/>
            <person name="Li K.L."/>
            <person name="Liang Y.M."/>
            <person name="Chen X.F."/>
            <person name="Zhang C."/>
            <person name="Zhao X."/>
            <person name="He X."/>
            <person name="Zhang G.Q."/>
            <person name="Liu Z.J."/>
            <person name="Xu Q."/>
        </authorList>
    </citation>
    <scope>NUCLEOTIDE SEQUENCE [LARGE SCALE GENOMIC DNA]</scope>
    <source>
        <strain evidence="1">GZMU011</strain>
    </source>
</reference>
<dbReference type="EMBL" id="JANQDX010000019">
    <property type="protein sequence ID" value="KAL0904695.1"/>
    <property type="molecule type" value="Genomic_DNA"/>
</dbReference>
<keyword evidence="2" id="KW-1185">Reference proteome</keyword>
<evidence type="ECO:0000313" key="2">
    <source>
        <dbReference type="Proteomes" id="UP001552299"/>
    </source>
</evidence>
<organism evidence="1 2">
    <name type="scientific">Dendrobium thyrsiflorum</name>
    <name type="common">Pinecone-like raceme dendrobium</name>
    <name type="synonym">Orchid</name>
    <dbReference type="NCBI Taxonomy" id="117978"/>
    <lineage>
        <taxon>Eukaryota</taxon>
        <taxon>Viridiplantae</taxon>
        <taxon>Streptophyta</taxon>
        <taxon>Embryophyta</taxon>
        <taxon>Tracheophyta</taxon>
        <taxon>Spermatophyta</taxon>
        <taxon>Magnoliopsida</taxon>
        <taxon>Liliopsida</taxon>
        <taxon>Asparagales</taxon>
        <taxon>Orchidaceae</taxon>
        <taxon>Epidendroideae</taxon>
        <taxon>Malaxideae</taxon>
        <taxon>Dendrobiinae</taxon>
        <taxon>Dendrobium</taxon>
    </lineage>
</organism>
<name>A0ABD0TYF5_DENTH</name>
<sequence length="81" mass="9065">MGFYDAIPLFVDTNLGTHFALSVSQDITAGDLKVLGPCSTPTATADYPPRHEHRNTLSPTVLRKMRMGGYLPRCKRRKRAF</sequence>
<gene>
    <name evidence="1" type="ORF">M5K25_026831</name>
</gene>
<protein>
    <submittedName>
        <fullName evidence="1">Uncharacterized protein</fullName>
    </submittedName>
</protein>
<dbReference type="AlphaFoldDB" id="A0ABD0TYF5"/>